<feature type="binding site" evidence="6">
    <location>
        <position position="81"/>
    </location>
    <ligand>
        <name>substrate</name>
    </ligand>
</feature>
<feature type="binding site" evidence="6">
    <location>
        <position position="205"/>
    </location>
    <ligand>
        <name>a divalent metal cation</name>
        <dbReference type="ChEBI" id="CHEBI:60240"/>
        <label>2</label>
        <note>catalytic</note>
    </ligand>
</feature>
<dbReference type="KEGG" id="mgly:NCTC10194_00632"/>
<feature type="binding site" evidence="6">
    <location>
        <position position="179"/>
    </location>
    <ligand>
        <name>substrate</name>
    </ligand>
</feature>
<feature type="binding site" evidence="6">
    <location>
        <position position="98"/>
    </location>
    <ligand>
        <name>a divalent metal cation</name>
        <dbReference type="ChEBI" id="CHEBI:60240"/>
        <label>1</label>
    </ligand>
</feature>
<dbReference type="GO" id="GO:0070006">
    <property type="term" value="F:metalloaminopeptidase activity"/>
    <property type="evidence" value="ECO:0007669"/>
    <property type="project" value="UniProtKB-UniRule"/>
</dbReference>
<evidence type="ECO:0000256" key="4">
    <source>
        <dbReference type="ARBA" id="ARBA00022723"/>
    </source>
</evidence>
<keyword evidence="2 6" id="KW-0031">Aminopeptidase</keyword>
<dbReference type="EMBL" id="LR215024">
    <property type="protein sequence ID" value="VEU70963.1"/>
    <property type="molecule type" value="Genomic_DNA"/>
</dbReference>
<dbReference type="InterPro" id="IPR002467">
    <property type="entry name" value="Pept_M24A_MAP1"/>
</dbReference>
<organism evidence="9 10">
    <name type="scientific">Mycoplasmopsis glycophila</name>
    <dbReference type="NCBI Taxonomy" id="171285"/>
    <lineage>
        <taxon>Bacteria</taxon>
        <taxon>Bacillati</taxon>
        <taxon>Mycoplasmatota</taxon>
        <taxon>Mycoplasmoidales</taxon>
        <taxon>Metamycoplasmataceae</taxon>
        <taxon>Mycoplasmopsis</taxon>
    </lineage>
</organism>
<comment type="function">
    <text evidence="1 6">Removes the N-terminal methionine from nascent proteins. The N-terminal methionine is often cleaved when the second residue in the primary sequence is small and uncharged (Met-Ala-, Cys, Gly, Pro, Ser, Thr, or Val). Requires deformylation of the N(alpha)-formylated initiator methionine before it can be hydrolyzed.</text>
</comment>
<dbReference type="GO" id="GO:0046872">
    <property type="term" value="F:metal ion binding"/>
    <property type="evidence" value="ECO:0007669"/>
    <property type="project" value="UniProtKB-UniRule"/>
</dbReference>
<feature type="binding site" evidence="6">
    <location>
        <position position="109"/>
    </location>
    <ligand>
        <name>a divalent metal cation</name>
        <dbReference type="ChEBI" id="CHEBI:60240"/>
        <label>2</label>
        <note>catalytic</note>
    </ligand>
</feature>
<feature type="binding site" evidence="6">
    <location>
        <position position="109"/>
    </location>
    <ligand>
        <name>a divalent metal cation</name>
        <dbReference type="ChEBI" id="CHEBI:60240"/>
        <label>1</label>
    </ligand>
</feature>
<dbReference type="Proteomes" id="UP000290815">
    <property type="component" value="Chromosome"/>
</dbReference>
<dbReference type="InterPro" id="IPR000994">
    <property type="entry name" value="Pept_M24"/>
</dbReference>
<feature type="binding site" evidence="6">
    <location>
        <position position="235"/>
    </location>
    <ligand>
        <name>a divalent metal cation</name>
        <dbReference type="ChEBI" id="CHEBI:60240"/>
        <label>2</label>
        <note>catalytic</note>
    </ligand>
</feature>
<evidence type="ECO:0000256" key="6">
    <source>
        <dbReference type="HAMAP-Rule" id="MF_01974"/>
    </source>
</evidence>
<comment type="catalytic activity">
    <reaction evidence="6 7">
        <text>Release of N-terminal amino acids, preferentially methionine, from peptides and arylamides.</text>
        <dbReference type="EC" id="3.4.11.18"/>
    </reaction>
</comment>
<keyword evidence="5 6" id="KW-0378">Hydrolase</keyword>
<evidence type="ECO:0000313" key="10">
    <source>
        <dbReference type="Proteomes" id="UP000290815"/>
    </source>
</evidence>
<dbReference type="Gene3D" id="3.90.230.10">
    <property type="entry name" value="Creatinase/methionine aminopeptidase superfamily"/>
    <property type="match status" value="1"/>
</dbReference>
<dbReference type="InterPro" id="IPR001714">
    <property type="entry name" value="Pept_M24_MAP"/>
</dbReference>
<dbReference type="Pfam" id="PF00557">
    <property type="entry name" value="Peptidase_M24"/>
    <property type="match status" value="1"/>
</dbReference>
<dbReference type="AlphaFoldDB" id="A0A449AW96"/>
<evidence type="ECO:0000256" key="5">
    <source>
        <dbReference type="ARBA" id="ARBA00022801"/>
    </source>
</evidence>
<dbReference type="GO" id="GO:0005829">
    <property type="term" value="C:cytosol"/>
    <property type="evidence" value="ECO:0007669"/>
    <property type="project" value="TreeGrafter"/>
</dbReference>
<dbReference type="PANTHER" id="PTHR43330">
    <property type="entry name" value="METHIONINE AMINOPEPTIDASE"/>
    <property type="match status" value="1"/>
</dbReference>
<dbReference type="HAMAP" id="MF_01974">
    <property type="entry name" value="MetAP_1"/>
    <property type="match status" value="1"/>
</dbReference>
<dbReference type="SUPFAM" id="SSF55920">
    <property type="entry name" value="Creatinase/aminopeptidase"/>
    <property type="match status" value="1"/>
</dbReference>
<evidence type="ECO:0000313" key="9">
    <source>
        <dbReference type="EMBL" id="VEU70963.1"/>
    </source>
</evidence>
<dbReference type="EC" id="3.4.11.18" evidence="6 7"/>
<comment type="similarity">
    <text evidence="6">Belongs to the peptidase M24A family. Methionine aminopeptidase type 1 subfamily.</text>
</comment>
<dbReference type="PANTHER" id="PTHR43330:SF27">
    <property type="entry name" value="METHIONINE AMINOPEPTIDASE"/>
    <property type="match status" value="1"/>
</dbReference>
<keyword evidence="4 6" id="KW-0479">Metal-binding</keyword>
<accession>A0A449AW96</accession>
<feature type="binding site" evidence="6">
    <location>
        <position position="172"/>
    </location>
    <ligand>
        <name>a divalent metal cation</name>
        <dbReference type="ChEBI" id="CHEBI:60240"/>
        <label>2</label>
        <note>catalytic</note>
    </ligand>
</feature>
<comment type="cofactor">
    <cofactor evidence="6">
        <name>Co(2+)</name>
        <dbReference type="ChEBI" id="CHEBI:48828"/>
    </cofactor>
    <cofactor evidence="6">
        <name>Zn(2+)</name>
        <dbReference type="ChEBI" id="CHEBI:29105"/>
    </cofactor>
    <cofactor evidence="6">
        <name>Mn(2+)</name>
        <dbReference type="ChEBI" id="CHEBI:29035"/>
    </cofactor>
    <cofactor evidence="6">
        <name>Fe(2+)</name>
        <dbReference type="ChEBI" id="CHEBI:29033"/>
    </cofactor>
    <text evidence="6">Binds 2 divalent metal cations per subunit. Has a high-affinity and a low affinity metal-binding site. The true nature of the physiological cofactor is under debate. The enzyme is active with cobalt, zinc, manganese or divalent iron ions. Most likely, methionine aminopeptidases function as mononuclear Fe(2+)-metalloproteases under physiological conditions, and the catalytically relevant metal-binding site has been assigned to the histidine-containing high-affinity site.</text>
</comment>
<evidence type="ECO:0000256" key="1">
    <source>
        <dbReference type="ARBA" id="ARBA00002521"/>
    </source>
</evidence>
<dbReference type="RefSeq" id="WP_027333499.1">
    <property type="nucleotide sequence ID" value="NZ_LR215024.1"/>
</dbReference>
<evidence type="ECO:0000256" key="2">
    <source>
        <dbReference type="ARBA" id="ARBA00022438"/>
    </source>
</evidence>
<comment type="subunit">
    <text evidence="6">Monomer.</text>
</comment>
<gene>
    <name evidence="6 9" type="primary">map</name>
    <name evidence="9" type="ORF">NCTC10194_00632</name>
</gene>
<keyword evidence="3 6" id="KW-0645">Protease</keyword>
<keyword evidence="10" id="KW-1185">Reference proteome</keyword>
<reference evidence="9 10" key="1">
    <citation type="submission" date="2019-01" db="EMBL/GenBank/DDBJ databases">
        <authorList>
            <consortium name="Pathogen Informatics"/>
        </authorList>
    </citation>
    <scope>NUCLEOTIDE SEQUENCE [LARGE SCALE GENOMIC DNA]</scope>
    <source>
        <strain evidence="9 10">NCTC10194</strain>
    </source>
</reference>
<name>A0A449AW96_9BACT</name>
<evidence type="ECO:0000256" key="3">
    <source>
        <dbReference type="ARBA" id="ARBA00022670"/>
    </source>
</evidence>
<feature type="domain" description="Peptidase M24" evidence="8">
    <location>
        <begin position="17"/>
        <end position="241"/>
    </location>
</feature>
<evidence type="ECO:0000259" key="8">
    <source>
        <dbReference type="Pfam" id="PF00557"/>
    </source>
</evidence>
<dbReference type="PRINTS" id="PR00599">
    <property type="entry name" value="MAPEPTIDASE"/>
</dbReference>
<evidence type="ECO:0000256" key="7">
    <source>
        <dbReference type="RuleBase" id="RU003653"/>
    </source>
</evidence>
<dbReference type="InterPro" id="IPR036005">
    <property type="entry name" value="Creatinase/aminopeptidase-like"/>
</dbReference>
<sequence length="252" mass="27437">MARKNTNVNNHDAILKITRSCEILAEVKQIVFDFVRPGVSLKEIDQLAFKEIVKRGAKPAFLGLYGFPATACISVNEQLIHGIPSDYIVREGDLVSVDLGCIYEGYNSDSAFTKGVGKISAEDQQLIDVAKGAFLAGLKAIKKGARVGDISHAIGQYIKKHNLYTPSEFCGHGIGLQLHQWPDVHNDGQKGTGPLLKDGMVICIEPMITRTPGIKVLKDGWTITSRDGSNTAHYEHTVLIKDNKGVVLTKGI</sequence>
<dbReference type="GO" id="GO:0006508">
    <property type="term" value="P:proteolysis"/>
    <property type="evidence" value="ECO:0007669"/>
    <property type="project" value="UniProtKB-KW"/>
</dbReference>
<feature type="binding site" evidence="6">
    <location>
        <position position="235"/>
    </location>
    <ligand>
        <name>a divalent metal cation</name>
        <dbReference type="ChEBI" id="CHEBI:60240"/>
        <label>1</label>
    </ligand>
</feature>
<protein>
    <recommendedName>
        <fullName evidence="6 7">Methionine aminopeptidase</fullName>
        <shortName evidence="6">MAP</shortName>
        <shortName evidence="6">MetAP</shortName>
        <ecNumber evidence="6 7">3.4.11.18</ecNumber>
    </recommendedName>
    <alternativeName>
        <fullName evidence="6">Peptidase M</fullName>
    </alternativeName>
</protein>
<dbReference type="CDD" id="cd01086">
    <property type="entry name" value="MetAP1"/>
    <property type="match status" value="1"/>
</dbReference>
<dbReference type="NCBIfam" id="TIGR00500">
    <property type="entry name" value="met_pdase_I"/>
    <property type="match status" value="1"/>
</dbReference>
<dbReference type="GO" id="GO:0004239">
    <property type="term" value="F:initiator methionyl aminopeptidase activity"/>
    <property type="evidence" value="ECO:0007669"/>
    <property type="project" value="UniProtKB-UniRule"/>
</dbReference>
<proteinExistence type="inferred from homology"/>